<evidence type="ECO:0000313" key="1">
    <source>
        <dbReference type="EMBL" id="ORE03625.1"/>
    </source>
</evidence>
<proteinExistence type="predicted"/>
<name>A0A1X0QV42_RHIZD</name>
<sequence>MNSSAVNNNIMNLVQDDFKDMNVEFSERFDVDCEYISIAEARSAAADFVLRLNGTDNILKKDIYNIKAQTLVCNHRKRRLRLKGQKNAAQHCLDNGNHVICRTSECPERKPSSFPPAIYQLKYCKLCPVANGQDIVWQRDINAAINIRSMLVSCIESGYKILSTYLSLTREGASGGEGATVQSLWLILIVENRAVALSWTSVPRTTLFWKT</sequence>
<reference evidence="1" key="1">
    <citation type="journal article" date="2016" name="Proc. Natl. Acad. Sci. U.S.A.">
        <title>Lipid metabolic changes in an early divergent fungus govern the establishment of a mutualistic symbiosis with endobacteria.</title>
        <authorList>
            <person name="Lastovetsky O.A."/>
            <person name="Gaspar M.L."/>
            <person name="Mondo S.J."/>
            <person name="LaButti K.M."/>
            <person name="Sandor L."/>
            <person name="Grigoriev I.V."/>
            <person name="Henry S.A."/>
            <person name="Pawlowska T.E."/>
        </authorList>
    </citation>
    <scope>NUCLEOTIDE SEQUENCE [LARGE SCALE GENOMIC DNA]</scope>
    <source>
        <strain evidence="1">ATCC 52814</strain>
    </source>
</reference>
<dbReference type="AlphaFoldDB" id="A0A1X0QV42"/>
<dbReference type="VEuPathDB" id="FungiDB:BCV72DRAFT_337870"/>
<gene>
    <name evidence="1" type="ORF">BCV72DRAFT_337870</name>
</gene>
<dbReference type="Proteomes" id="UP000242414">
    <property type="component" value="Unassembled WGS sequence"/>
</dbReference>
<protein>
    <submittedName>
        <fullName evidence="1">Uncharacterized protein</fullName>
    </submittedName>
</protein>
<dbReference type="EMBL" id="KV921997">
    <property type="protein sequence ID" value="ORE03625.1"/>
    <property type="molecule type" value="Genomic_DNA"/>
</dbReference>
<dbReference type="OrthoDB" id="2300741at2759"/>
<organism evidence="1">
    <name type="scientific">Rhizopus microsporus var. microsporus</name>
    <dbReference type="NCBI Taxonomy" id="86635"/>
    <lineage>
        <taxon>Eukaryota</taxon>
        <taxon>Fungi</taxon>
        <taxon>Fungi incertae sedis</taxon>
        <taxon>Mucoromycota</taxon>
        <taxon>Mucoromycotina</taxon>
        <taxon>Mucoromycetes</taxon>
        <taxon>Mucorales</taxon>
        <taxon>Mucorineae</taxon>
        <taxon>Rhizopodaceae</taxon>
        <taxon>Rhizopus</taxon>
    </lineage>
</organism>
<accession>A0A1X0QV42</accession>